<accession>A0A9D4DQ81</accession>
<organism evidence="2 3">
    <name type="scientific">Dreissena polymorpha</name>
    <name type="common">Zebra mussel</name>
    <name type="synonym">Mytilus polymorpha</name>
    <dbReference type="NCBI Taxonomy" id="45954"/>
    <lineage>
        <taxon>Eukaryota</taxon>
        <taxon>Metazoa</taxon>
        <taxon>Spiralia</taxon>
        <taxon>Lophotrochozoa</taxon>
        <taxon>Mollusca</taxon>
        <taxon>Bivalvia</taxon>
        <taxon>Autobranchia</taxon>
        <taxon>Heteroconchia</taxon>
        <taxon>Euheterodonta</taxon>
        <taxon>Imparidentia</taxon>
        <taxon>Neoheterodontei</taxon>
        <taxon>Myida</taxon>
        <taxon>Dreissenoidea</taxon>
        <taxon>Dreissenidae</taxon>
        <taxon>Dreissena</taxon>
    </lineage>
</organism>
<reference evidence="2" key="2">
    <citation type="submission" date="2020-11" db="EMBL/GenBank/DDBJ databases">
        <authorList>
            <person name="McCartney M.A."/>
            <person name="Auch B."/>
            <person name="Kono T."/>
            <person name="Mallez S."/>
            <person name="Becker A."/>
            <person name="Gohl D.M."/>
            <person name="Silverstein K.A.T."/>
            <person name="Koren S."/>
            <person name="Bechman K.B."/>
            <person name="Herman A."/>
            <person name="Abrahante J.E."/>
            <person name="Garbe J."/>
        </authorList>
    </citation>
    <scope>NUCLEOTIDE SEQUENCE</scope>
    <source>
        <strain evidence="2">Duluth1</strain>
        <tissue evidence="2">Whole animal</tissue>
    </source>
</reference>
<feature type="region of interest" description="Disordered" evidence="1">
    <location>
        <begin position="109"/>
        <end position="178"/>
    </location>
</feature>
<proteinExistence type="predicted"/>
<evidence type="ECO:0000313" key="3">
    <source>
        <dbReference type="Proteomes" id="UP000828390"/>
    </source>
</evidence>
<evidence type="ECO:0000256" key="1">
    <source>
        <dbReference type="SAM" id="MobiDB-lite"/>
    </source>
</evidence>
<evidence type="ECO:0000313" key="2">
    <source>
        <dbReference type="EMBL" id="KAH3753033.1"/>
    </source>
</evidence>
<reference evidence="2" key="1">
    <citation type="journal article" date="2019" name="bioRxiv">
        <title>The Genome of the Zebra Mussel, Dreissena polymorpha: A Resource for Invasive Species Research.</title>
        <authorList>
            <person name="McCartney M.A."/>
            <person name="Auch B."/>
            <person name="Kono T."/>
            <person name="Mallez S."/>
            <person name="Zhang Y."/>
            <person name="Obille A."/>
            <person name="Becker A."/>
            <person name="Abrahante J.E."/>
            <person name="Garbe J."/>
            <person name="Badalamenti J.P."/>
            <person name="Herman A."/>
            <person name="Mangelson H."/>
            <person name="Liachko I."/>
            <person name="Sullivan S."/>
            <person name="Sone E.D."/>
            <person name="Koren S."/>
            <person name="Silverstein K.A.T."/>
            <person name="Beckman K.B."/>
            <person name="Gohl D.M."/>
        </authorList>
    </citation>
    <scope>NUCLEOTIDE SEQUENCE</scope>
    <source>
        <strain evidence="2">Duluth1</strain>
        <tissue evidence="2">Whole animal</tissue>
    </source>
</reference>
<protein>
    <submittedName>
        <fullName evidence="2">Uncharacterized protein</fullName>
    </submittedName>
</protein>
<dbReference type="Proteomes" id="UP000828390">
    <property type="component" value="Unassembled WGS sequence"/>
</dbReference>
<gene>
    <name evidence="2" type="ORF">DPMN_187663</name>
</gene>
<sequence>MLTFVFNNKRSWNLQSTIINSLRGQLGRHPNRSGIKTKKNNNAMIYIWRIFSPDDAEPVLGIFGEDQNNADTVGIEPVTSRSLEPYPLHHGDLLSSVVIASVLAKLERERERERQRERERERERERRERETERERERERRERGGREEGREGGEGGREGGEGGRDRQKEMLLEEPFQLT</sequence>
<name>A0A9D4DQ81_DREPO</name>
<dbReference type="AlphaFoldDB" id="A0A9D4DQ81"/>
<feature type="compositionally biased region" description="Basic and acidic residues" evidence="1">
    <location>
        <begin position="109"/>
        <end position="170"/>
    </location>
</feature>
<dbReference type="EMBL" id="JAIWYP010000010">
    <property type="protein sequence ID" value="KAH3753033.1"/>
    <property type="molecule type" value="Genomic_DNA"/>
</dbReference>
<keyword evidence="3" id="KW-1185">Reference proteome</keyword>
<comment type="caution">
    <text evidence="2">The sequence shown here is derived from an EMBL/GenBank/DDBJ whole genome shotgun (WGS) entry which is preliminary data.</text>
</comment>